<dbReference type="RefSeq" id="WP_135078436.1">
    <property type="nucleotide sequence ID" value="NZ_CP038267.1"/>
</dbReference>
<feature type="region of interest" description="Disordered" evidence="1">
    <location>
        <begin position="60"/>
        <end position="86"/>
    </location>
</feature>
<dbReference type="Proteomes" id="UP000294894">
    <property type="component" value="Chromosome"/>
</dbReference>
<evidence type="ECO:0000313" key="4">
    <source>
        <dbReference type="Proteomes" id="UP000294894"/>
    </source>
</evidence>
<organism evidence="3 4">
    <name type="scientific">Nocardioides euryhalodurans</name>
    <dbReference type="NCBI Taxonomy" id="2518370"/>
    <lineage>
        <taxon>Bacteria</taxon>
        <taxon>Bacillati</taxon>
        <taxon>Actinomycetota</taxon>
        <taxon>Actinomycetes</taxon>
        <taxon>Propionibacteriales</taxon>
        <taxon>Nocardioidaceae</taxon>
        <taxon>Nocardioides</taxon>
    </lineage>
</organism>
<evidence type="ECO:0000256" key="2">
    <source>
        <dbReference type="SAM" id="Phobius"/>
    </source>
</evidence>
<dbReference type="KEGG" id="noy:EXE57_13855"/>
<keyword evidence="4" id="KW-1185">Reference proteome</keyword>
<accession>A0A4P7GM52</accession>
<keyword evidence="2" id="KW-0472">Membrane</keyword>
<sequence length="274" mass="29216">MNLMEELERAVPPGPPLPSVDARLAAGRRALVRRRLAGAVGTLAVVAALGGTAWAVTPAEDRASRGPEIATDPTPSPTQVTEPPWEDATPVRYVDGELEVRPGVVVHERLENPYDFAPPRRSDAFDLTFRGQRQWVILTGGPENFGLSSTLPSQEWEDFGAYVESQATALAGDGRWRDALRLAEDGTVVASPGSQVLQRTDDPRLGDAFAPPGTPTGLALVSAAGSREVSVVAWRVVDGVLEVFRVPPGDVVGATFEELQSYVRGLYARGEGLG</sequence>
<name>A0A4P7GM52_9ACTN</name>
<keyword evidence="2" id="KW-0812">Transmembrane</keyword>
<protein>
    <submittedName>
        <fullName evidence="3">Uncharacterized protein</fullName>
    </submittedName>
</protein>
<evidence type="ECO:0000313" key="3">
    <source>
        <dbReference type="EMBL" id="QBR93225.1"/>
    </source>
</evidence>
<dbReference type="EMBL" id="CP038267">
    <property type="protein sequence ID" value="QBR93225.1"/>
    <property type="molecule type" value="Genomic_DNA"/>
</dbReference>
<dbReference type="OrthoDB" id="3781949at2"/>
<gene>
    <name evidence="3" type="ORF">EXE57_13855</name>
</gene>
<evidence type="ECO:0000256" key="1">
    <source>
        <dbReference type="SAM" id="MobiDB-lite"/>
    </source>
</evidence>
<keyword evidence="2" id="KW-1133">Transmembrane helix</keyword>
<proteinExistence type="predicted"/>
<dbReference type="AlphaFoldDB" id="A0A4P7GM52"/>
<reference evidence="3 4" key="1">
    <citation type="submission" date="2019-03" db="EMBL/GenBank/DDBJ databases">
        <title>Three New Species of Nocardioides, Nocardioides euryhalodurans sp. nov., Nocardioides seonyuensis sp. nov. and Nocardioides eburneoflavus sp. nov., Iolated from Soil.</title>
        <authorList>
            <person name="Roh S.G."/>
            <person name="Lee C."/>
            <person name="Kim M.-K."/>
            <person name="Kim S.B."/>
        </authorList>
    </citation>
    <scope>NUCLEOTIDE SEQUENCE [LARGE SCALE GENOMIC DNA]</scope>
    <source>
        <strain evidence="3 4">MMS17-SY117</strain>
    </source>
</reference>
<feature type="transmembrane region" description="Helical" evidence="2">
    <location>
        <begin position="36"/>
        <end position="56"/>
    </location>
</feature>